<organism evidence="2 3">
    <name type="scientific">Caenorhabditis tropicalis</name>
    <dbReference type="NCBI Taxonomy" id="1561998"/>
    <lineage>
        <taxon>Eukaryota</taxon>
        <taxon>Metazoa</taxon>
        <taxon>Ecdysozoa</taxon>
        <taxon>Nematoda</taxon>
        <taxon>Chromadorea</taxon>
        <taxon>Rhabditida</taxon>
        <taxon>Rhabditina</taxon>
        <taxon>Rhabditomorpha</taxon>
        <taxon>Rhabditoidea</taxon>
        <taxon>Rhabditidae</taxon>
        <taxon>Peloderinae</taxon>
        <taxon>Caenorhabditis</taxon>
    </lineage>
</organism>
<evidence type="ECO:0000313" key="3">
    <source>
        <dbReference type="WBParaSite" id="Csp11.Scaffold630.g20326.t1"/>
    </source>
</evidence>
<dbReference type="WBParaSite" id="Csp11.Scaffold630.g20326.t1">
    <property type="protein sequence ID" value="Csp11.Scaffold630.g20326.t1"/>
    <property type="gene ID" value="Csp11.Scaffold630.g20326"/>
</dbReference>
<accession>A0A1I7UXI6</accession>
<sequence>MKKNRRQVRSEEEEQEKKEKKRRALFNRISKSLQILDNQIPQEQRIEYNPNKEKLIDIDSTVVQVSKRWALKLAERRAKTTGTNDAEQAEVSADDSILGQTSDNSNTLFKECNHGAVSTPEQLAFVANPPPAPTAAASNVTETDEDLQWTHHVASILKIVDDEE</sequence>
<keyword evidence="2" id="KW-1185">Reference proteome</keyword>
<reference evidence="3" key="1">
    <citation type="submission" date="2016-11" db="UniProtKB">
        <authorList>
            <consortium name="WormBaseParasite"/>
        </authorList>
    </citation>
    <scope>IDENTIFICATION</scope>
</reference>
<evidence type="ECO:0000313" key="2">
    <source>
        <dbReference type="Proteomes" id="UP000095282"/>
    </source>
</evidence>
<proteinExistence type="predicted"/>
<dbReference type="Proteomes" id="UP000095282">
    <property type="component" value="Unplaced"/>
</dbReference>
<feature type="region of interest" description="Disordered" evidence="1">
    <location>
        <begin position="1"/>
        <end position="23"/>
    </location>
</feature>
<protein>
    <submittedName>
        <fullName evidence="3">BHLH domain-containing protein</fullName>
    </submittedName>
</protein>
<feature type="region of interest" description="Disordered" evidence="1">
    <location>
        <begin position="76"/>
        <end position="102"/>
    </location>
</feature>
<name>A0A1I7UXI6_9PELO</name>
<dbReference type="AlphaFoldDB" id="A0A1I7UXI6"/>
<evidence type="ECO:0000256" key="1">
    <source>
        <dbReference type="SAM" id="MobiDB-lite"/>
    </source>
</evidence>